<protein>
    <recommendedName>
        <fullName evidence="1">DUF2779 domain-containing protein</fullName>
    </recommendedName>
</protein>
<comment type="caution">
    <text evidence="2">The sequence shown here is derived from an EMBL/GenBank/DDBJ whole genome shotgun (WGS) entry which is preliminary data.</text>
</comment>
<dbReference type="PATRIC" id="fig|1789004.3.peg.2349"/>
<feature type="domain" description="DUF2779" evidence="1">
    <location>
        <begin position="293"/>
        <end position="416"/>
    </location>
</feature>
<accession>A0A149VVK1</accession>
<name>A0A149VVK1_9PROT</name>
<evidence type="ECO:0000313" key="3">
    <source>
        <dbReference type="Proteomes" id="UP000075653"/>
    </source>
</evidence>
<dbReference type="EMBL" id="LRRD01000085">
    <property type="protein sequence ID" value="KXW57242.1"/>
    <property type="molecule type" value="Genomic_DNA"/>
</dbReference>
<reference evidence="2 3" key="1">
    <citation type="submission" date="2016-01" db="EMBL/GenBank/DDBJ databases">
        <title>Genome sequence of the acidophilic iron oxidising Ferrovum strain Z-31.</title>
        <authorList>
            <person name="Poehlein A."/>
            <person name="Ullrich S.R."/>
            <person name="Schloemann M."/>
            <person name="Muehling M."/>
            <person name="Daniel R."/>
        </authorList>
    </citation>
    <scope>NUCLEOTIDE SEQUENCE [LARGE SCALE GENOMIC DNA]</scope>
    <source>
        <strain evidence="2 3">Z-31</strain>
    </source>
</reference>
<keyword evidence="3" id="KW-1185">Reference proteome</keyword>
<sequence length="492" mass="55846">MRHLSKSKLMAYRQCPRRLWLEIHRPDLREDSTATEAGFQAGYIVGDIARKIYDSKQNGRLIDIQRDGFEEAFNLTQKFLGQRLPIFEAGFKTQGALAFADILLPHKNGWRMVEVKSSTCVKDYYYEDIAIQTYVAQAAGLSLTKVAVAHIDNSWVYPGQQDYRGLLKEVDVTEETLSRQDQVQGWLQEAQSILASAEPKVTTGKQCDIPYECGFHDYCSAQEPQAEYPIRWLPRFSTEPYRSQGIIDLRNLPPTVSLNPTQQRVKECTLNGQPWFDAAGAVADLAPHILPGYFLDFETINPAVPTWKGTRPYQQVVFQFSLHRLGKRGKLEHKEFLDLSGNDPSRTFAMALIGACGEAGPVFVYNAAFEKSRISELAERFPKFAKRLLAINERVVDLLPIARNRYYHPSQQGSWSIKAVLPAVVPELSYQNLEGVQDGGSAQDAFLEAIHPDTSVDRKEQLERQLLAYCQLDTYAMVKLWQVFAGKTQWRL</sequence>
<dbReference type="Gene3D" id="3.90.320.10">
    <property type="match status" value="1"/>
</dbReference>
<proteinExistence type="predicted"/>
<dbReference type="Pfam" id="PF11074">
    <property type="entry name" value="DUF2779"/>
    <property type="match status" value="1"/>
</dbReference>
<dbReference type="Proteomes" id="UP000075653">
    <property type="component" value="Unassembled WGS sequence"/>
</dbReference>
<dbReference type="RefSeq" id="WP_062188533.1">
    <property type="nucleotide sequence ID" value="NZ_LRRD01000085.1"/>
</dbReference>
<gene>
    <name evidence="2" type="ORF">FEMY_22370</name>
</gene>
<evidence type="ECO:0000259" key="1">
    <source>
        <dbReference type="Pfam" id="PF11074"/>
    </source>
</evidence>
<organism evidence="2 3">
    <name type="scientific">Ferrovum myxofaciens</name>
    <dbReference type="NCBI Taxonomy" id="416213"/>
    <lineage>
        <taxon>Bacteria</taxon>
        <taxon>Pseudomonadati</taxon>
        <taxon>Pseudomonadota</taxon>
        <taxon>Betaproteobacteria</taxon>
        <taxon>Ferrovales</taxon>
        <taxon>Ferrovaceae</taxon>
        <taxon>Ferrovum</taxon>
    </lineage>
</organism>
<dbReference type="InterPro" id="IPR011604">
    <property type="entry name" value="PDDEXK-like_dom_sf"/>
</dbReference>
<dbReference type="AlphaFoldDB" id="A0A149VVK1"/>
<dbReference type="InterPro" id="IPR021301">
    <property type="entry name" value="DUF2779"/>
</dbReference>
<evidence type="ECO:0000313" key="2">
    <source>
        <dbReference type="EMBL" id="KXW57242.1"/>
    </source>
</evidence>